<dbReference type="PANTHER" id="PTHR35007">
    <property type="entry name" value="INTEGRAL MEMBRANE PROTEIN-RELATED"/>
    <property type="match status" value="1"/>
</dbReference>
<evidence type="ECO:0000256" key="2">
    <source>
        <dbReference type="ARBA" id="ARBA00022475"/>
    </source>
</evidence>
<protein>
    <recommendedName>
        <fullName evidence="7">Type II secretion system protein GspF domain-containing protein</fullName>
    </recommendedName>
</protein>
<accession>A0A6M9PMT3</accession>
<dbReference type="EMBL" id="CP028940">
    <property type="protein sequence ID" value="QKM60087.1"/>
    <property type="molecule type" value="Genomic_DNA"/>
</dbReference>
<keyword evidence="4 6" id="KW-1133">Transmembrane helix</keyword>
<evidence type="ECO:0000256" key="4">
    <source>
        <dbReference type="ARBA" id="ARBA00022989"/>
    </source>
</evidence>
<evidence type="ECO:0000256" key="5">
    <source>
        <dbReference type="ARBA" id="ARBA00023136"/>
    </source>
</evidence>
<evidence type="ECO:0000313" key="9">
    <source>
        <dbReference type="Proteomes" id="UP000501090"/>
    </source>
</evidence>
<feature type="domain" description="Type II secretion system protein GspF" evidence="7">
    <location>
        <begin position="157"/>
        <end position="281"/>
    </location>
</feature>
<reference evidence="8 9" key="1">
    <citation type="submission" date="2018-04" db="EMBL/GenBank/DDBJ databases">
        <title>Polynucleobacter sp. UK-Long2-W17 genome.</title>
        <authorList>
            <person name="Hahn M.W."/>
        </authorList>
    </citation>
    <scope>NUCLEOTIDE SEQUENCE [LARGE SCALE GENOMIC DNA]</scope>
    <source>
        <strain evidence="8 9">UK-Long2-W17</strain>
    </source>
</reference>
<keyword evidence="3 6" id="KW-0812">Transmembrane</keyword>
<feature type="transmembrane region" description="Helical" evidence="6">
    <location>
        <begin position="301"/>
        <end position="319"/>
    </location>
</feature>
<evidence type="ECO:0000313" key="8">
    <source>
        <dbReference type="EMBL" id="QKM60087.1"/>
    </source>
</evidence>
<dbReference type="AlphaFoldDB" id="A0A6M9PMT3"/>
<feature type="transmembrane region" description="Helical" evidence="6">
    <location>
        <begin position="6"/>
        <end position="27"/>
    </location>
</feature>
<evidence type="ECO:0000256" key="3">
    <source>
        <dbReference type="ARBA" id="ARBA00022692"/>
    </source>
</evidence>
<evidence type="ECO:0000256" key="1">
    <source>
        <dbReference type="ARBA" id="ARBA00004651"/>
    </source>
</evidence>
<dbReference type="RefSeq" id="WP_173959859.1">
    <property type="nucleotide sequence ID" value="NZ_CBCSCC010000012.1"/>
</dbReference>
<gene>
    <name evidence="8" type="ORF">DN92_03000</name>
</gene>
<dbReference type="Proteomes" id="UP000501090">
    <property type="component" value="Chromosome"/>
</dbReference>
<dbReference type="InterPro" id="IPR018076">
    <property type="entry name" value="T2SS_GspF_dom"/>
</dbReference>
<dbReference type="KEGG" id="pard:DN92_03000"/>
<evidence type="ECO:0000256" key="6">
    <source>
        <dbReference type="SAM" id="Phobius"/>
    </source>
</evidence>
<sequence>MNYYYTSLLILCVFSLVLSYWAFRTFIVKDGSTNKKLESRLNRLVNDSQELKTINSIFKYRVFSKDEKIDQTLKKFLVFRTLDGMIFRSGFKFNVHDLVLTLLIIFIVSFLLFYIVTGSLFQGLIIGLLASSAPIFFIRIKNAKHRAKIEDQLPGAIEYIARSLSAGHSLNAAIQAAVADSPMPIAAQLKITFDQLNIGMPIRDVMQNLIYRIDTEDVRFFAIAIVINQETGGSLASLLSEVSRMMRARLESKVLVKTLASEGKMAAKVLGSLPLIMVSLVSFINPQYYDGLLENPNGMSIIYYTIGQVMLGFIWMRQITNIRI</sequence>
<feature type="transmembrane region" description="Helical" evidence="6">
    <location>
        <begin position="95"/>
        <end position="115"/>
    </location>
</feature>
<evidence type="ECO:0000259" key="7">
    <source>
        <dbReference type="Pfam" id="PF00482"/>
    </source>
</evidence>
<organism evidence="8 9">
    <name type="scientific">Polynucleobacter arcticus</name>
    <dbReference type="NCBI Taxonomy" id="1743165"/>
    <lineage>
        <taxon>Bacteria</taxon>
        <taxon>Pseudomonadati</taxon>
        <taxon>Pseudomonadota</taxon>
        <taxon>Betaproteobacteria</taxon>
        <taxon>Burkholderiales</taxon>
        <taxon>Burkholderiaceae</taxon>
        <taxon>Polynucleobacter</taxon>
    </lineage>
</organism>
<keyword evidence="2" id="KW-1003">Cell membrane</keyword>
<dbReference type="PANTHER" id="PTHR35007:SF1">
    <property type="entry name" value="PILUS ASSEMBLY PROTEIN"/>
    <property type="match status" value="1"/>
</dbReference>
<name>A0A6M9PMT3_9BURK</name>
<dbReference type="Pfam" id="PF00482">
    <property type="entry name" value="T2SSF"/>
    <property type="match status" value="1"/>
</dbReference>
<keyword evidence="9" id="KW-1185">Reference proteome</keyword>
<comment type="subcellular location">
    <subcellularLocation>
        <location evidence="1">Cell membrane</location>
        <topology evidence="1">Multi-pass membrane protein</topology>
    </subcellularLocation>
</comment>
<dbReference type="GO" id="GO:0005886">
    <property type="term" value="C:plasma membrane"/>
    <property type="evidence" value="ECO:0007669"/>
    <property type="project" value="UniProtKB-SubCell"/>
</dbReference>
<proteinExistence type="predicted"/>
<feature type="transmembrane region" description="Helical" evidence="6">
    <location>
        <begin position="121"/>
        <end position="138"/>
    </location>
</feature>
<feature type="transmembrane region" description="Helical" evidence="6">
    <location>
        <begin position="269"/>
        <end position="289"/>
    </location>
</feature>
<keyword evidence="5 6" id="KW-0472">Membrane</keyword>